<dbReference type="Proteomes" id="UP000789704">
    <property type="component" value="Unassembled WGS sequence"/>
</dbReference>
<protein>
    <submittedName>
        <fullName evidence="1">Uncharacterized protein</fullName>
    </submittedName>
</protein>
<name>A0A9N8RRS3_9BURK</name>
<organism evidence="1 2">
    <name type="scientific">Paraburkholderia saeva</name>
    <dbReference type="NCBI Taxonomy" id="2777537"/>
    <lineage>
        <taxon>Bacteria</taxon>
        <taxon>Pseudomonadati</taxon>
        <taxon>Pseudomonadota</taxon>
        <taxon>Betaproteobacteria</taxon>
        <taxon>Burkholderiales</taxon>
        <taxon>Burkholderiaceae</taxon>
        <taxon>Paraburkholderia</taxon>
    </lineage>
</organism>
<dbReference type="EMBL" id="CAJQZC010000001">
    <property type="protein sequence ID" value="CAG4887237.1"/>
    <property type="molecule type" value="Genomic_DNA"/>
</dbReference>
<keyword evidence="2" id="KW-1185">Reference proteome</keyword>
<proteinExistence type="predicted"/>
<evidence type="ECO:0000313" key="1">
    <source>
        <dbReference type="EMBL" id="CAG4887237.1"/>
    </source>
</evidence>
<comment type="caution">
    <text evidence="1">The sequence shown here is derived from an EMBL/GenBank/DDBJ whole genome shotgun (WGS) entry which is preliminary data.</text>
</comment>
<evidence type="ECO:0000313" key="2">
    <source>
        <dbReference type="Proteomes" id="UP000789704"/>
    </source>
</evidence>
<dbReference type="AlphaFoldDB" id="A0A9N8RRS3"/>
<sequence length="142" mass="15904">MSLAPLSGVNWIRKRSFVHSSYLPKLSPDTKLDSRMTVRQWIAYLLYVRQFDERCAMRLLALPASERPLEPEQVYDWLMADFQKRGEHEYADHLDSDCKATRAILGFMHRLEDAGAEACPIVAAEPPFGAPASGAANGAQPV</sequence>
<gene>
    <name evidence="1" type="ORF">LMG31841_00376</name>
</gene>
<reference evidence="1" key="1">
    <citation type="submission" date="2021-04" db="EMBL/GenBank/DDBJ databases">
        <authorList>
            <person name="Vanwijnsberghe S."/>
        </authorList>
    </citation>
    <scope>NUCLEOTIDE SEQUENCE</scope>
    <source>
        <strain evidence="1">LMG 31841</strain>
    </source>
</reference>
<dbReference type="RefSeq" id="WP_228874448.1">
    <property type="nucleotide sequence ID" value="NZ_CAJQYZ010000001.1"/>
</dbReference>
<accession>A0A9N8RRS3</accession>